<organism evidence="2 3">
    <name type="scientific">Chlorella ohadii</name>
    <dbReference type="NCBI Taxonomy" id="2649997"/>
    <lineage>
        <taxon>Eukaryota</taxon>
        <taxon>Viridiplantae</taxon>
        <taxon>Chlorophyta</taxon>
        <taxon>core chlorophytes</taxon>
        <taxon>Trebouxiophyceae</taxon>
        <taxon>Chlorellales</taxon>
        <taxon>Chlorellaceae</taxon>
        <taxon>Chlorella clade</taxon>
        <taxon>Chlorella</taxon>
    </lineage>
</organism>
<dbReference type="Proteomes" id="UP001205105">
    <property type="component" value="Unassembled WGS sequence"/>
</dbReference>
<dbReference type="PANTHER" id="PTHR33874">
    <property type="entry name" value="RING FINGER PROTEIN"/>
    <property type="match status" value="1"/>
</dbReference>
<evidence type="ECO:0000256" key="1">
    <source>
        <dbReference type="SAM" id="MobiDB-lite"/>
    </source>
</evidence>
<protein>
    <submittedName>
        <fullName evidence="2">Uncharacterized protein</fullName>
    </submittedName>
</protein>
<feature type="compositionally biased region" description="Low complexity" evidence="1">
    <location>
        <begin position="94"/>
        <end position="107"/>
    </location>
</feature>
<feature type="region of interest" description="Disordered" evidence="1">
    <location>
        <begin position="73"/>
        <end position="107"/>
    </location>
</feature>
<proteinExistence type="predicted"/>
<keyword evidence="3" id="KW-1185">Reference proteome</keyword>
<reference evidence="2" key="1">
    <citation type="submission" date="2020-11" db="EMBL/GenBank/DDBJ databases">
        <title>Chlorella ohadii genome sequencing and assembly.</title>
        <authorList>
            <person name="Murik O."/>
            <person name="Treves H."/>
            <person name="Kedem I."/>
            <person name="Shotland Y."/>
            <person name="Kaplan A."/>
        </authorList>
    </citation>
    <scope>NUCLEOTIDE SEQUENCE</scope>
    <source>
        <strain evidence="2">1</strain>
    </source>
</reference>
<evidence type="ECO:0000313" key="2">
    <source>
        <dbReference type="EMBL" id="KAI7836619.1"/>
    </source>
</evidence>
<gene>
    <name evidence="2" type="ORF">COHA_009504</name>
</gene>
<dbReference type="PANTHER" id="PTHR33874:SF4">
    <property type="entry name" value="EXPRESSED PROTEIN"/>
    <property type="match status" value="1"/>
</dbReference>
<accession>A0AAD5DI09</accession>
<evidence type="ECO:0000313" key="3">
    <source>
        <dbReference type="Proteomes" id="UP001205105"/>
    </source>
</evidence>
<feature type="compositionally biased region" description="Gly residues" evidence="1">
    <location>
        <begin position="84"/>
        <end position="93"/>
    </location>
</feature>
<comment type="caution">
    <text evidence="2">The sequence shown here is derived from an EMBL/GenBank/DDBJ whole genome shotgun (WGS) entry which is preliminary data.</text>
</comment>
<dbReference type="AlphaFoldDB" id="A0AAD5DI09"/>
<dbReference type="EMBL" id="JADXDR010000180">
    <property type="protein sequence ID" value="KAI7836619.1"/>
    <property type="molecule type" value="Genomic_DNA"/>
</dbReference>
<sequence length="239" mass="25924">MAAAAVQPTLEELELQHVLDHKRSELQHVAVQAGREWLAPAAATEHGTEQLFSALEREFQRPEFEEALARSQHDLQQQRQQLQGGSGGGGSIPAGGSSAAAAGAGGAPAAADGMEVLSQDWWELKENGELRASRRGTTVLVERDDVVKALASFIAEYIVSLPEANSMEPRQLQQAVALTMAELRKGRVRRLLDWGKLLYRLGAVGYGAFSMCTNPWVAKAVLAALWSCLRLMGRFVLPL</sequence>
<name>A0AAD5DI09_9CHLO</name>